<keyword evidence="2" id="KW-1185">Reference proteome</keyword>
<sequence length="645" mass="72358">MAFVLLSSIIIIIMFVLKASLFPPTMAAPRTDLLAKICGDVRAQDETKYMRSYAKILLTMQRETLVNKFATGEDGETPNRIFVLGQCMDDLSLDDCDKCFSKISSRLIGCFPFTAGRVFLDGCFMRFDNYSFYEEIASEIYDVQRCSDTDAAANSKEYAFSAMVLIDNLVEKAPMNKGFADEETKTNGISVYGMASCWKSLDSEQCNKCLINASDSASLCLPSEEGRALNTGCFLRYSSYAFSNKPTALITRDVILLYMVYTLGAVGTCLMAVFIGFFVGKIIFKKRLNRQFEEQGLEIDSLATMCLRFKYSTLQKATEDFNESHKIGQGGYGEVFKGALADGREIAIKRLFVGGKCQIQAVCNEIDIICQAQHKNLVRLLGCCFTNDSLLVYEFLANGSLDCILFDPEKKKELDWKKRLGIITGTAKGLEYLHKDCQVRVVHRDIKASNILLDWKYRPKIADFGLARFYSSERIVANTAIVGTLGYMAPEYLAQGRLTEKVDVYSYGVLVLEVVSGVQNNKFHSEDTLSTLVTTTWRHFQENTVAEIIDRSMEIEDVEELLRIVQIGLLCTQESPALRPTMTNVVEMLKGKNVELPTPSKPPFTDDFSSISSASFGSSRQQQHRHLLSVDSCNKYLEVDHNDTR</sequence>
<organism evidence="1 2">
    <name type="scientific">Camellia lanceoleosa</name>
    <dbReference type="NCBI Taxonomy" id="1840588"/>
    <lineage>
        <taxon>Eukaryota</taxon>
        <taxon>Viridiplantae</taxon>
        <taxon>Streptophyta</taxon>
        <taxon>Embryophyta</taxon>
        <taxon>Tracheophyta</taxon>
        <taxon>Spermatophyta</taxon>
        <taxon>Magnoliopsida</taxon>
        <taxon>eudicotyledons</taxon>
        <taxon>Gunneridae</taxon>
        <taxon>Pentapetalae</taxon>
        <taxon>asterids</taxon>
        <taxon>Ericales</taxon>
        <taxon>Theaceae</taxon>
        <taxon>Camellia</taxon>
    </lineage>
</organism>
<evidence type="ECO:0000313" key="2">
    <source>
        <dbReference type="Proteomes" id="UP001060215"/>
    </source>
</evidence>
<comment type="caution">
    <text evidence="1">The sequence shown here is derived from an EMBL/GenBank/DDBJ whole genome shotgun (WGS) entry which is preliminary data.</text>
</comment>
<evidence type="ECO:0000313" key="1">
    <source>
        <dbReference type="EMBL" id="KAI8018348.1"/>
    </source>
</evidence>
<reference evidence="1 2" key="1">
    <citation type="journal article" date="2022" name="Plant J.">
        <title>Chromosome-level genome of Camellia lanceoleosa provides a valuable resource for understanding genome evolution and self-incompatibility.</title>
        <authorList>
            <person name="Gong W."/>
            <person name="Xiao S."/>
            <person name="Wang L."/>
            <person name="Liao Z."/>
            <person name="Chang Y."/>
            <person name="Mo W."/>
            <person name="Hu G."/>
            <person name="Li W."/>
            <person name="Zhao G."/>
            <person name="Zhu H."/>
            <person name="Hu X."/>
            <person name="Ji K."/>
            <person name="Xiang X."/>
            <person name="Song Q."/>
            <person name="Yuan D."/>
            <person name="Jin S."/>
            <person name="Zhang L."/>
        </authorList>
    </citation>
    <scope>NUCLEOTIDE SEQUENCE [LARGE SCALE GENOMIC DNA]</scope>
    <source>
        <strain evidence="1">SQ_2022a</strain>
    </source>
</reference>
<proteinExistence type="predicted"/>
<dbReference type="EMBL" id="CM045759">
    <property type="protein sequence ID" value="KAI8018348.1"/>
    <property type="molecule type" value="Genomic_DNA"/>
</dbReference>
<accession>A0ACC0HXY5</accession>
<protein>
    <submittedName>
        <fullName evidence="1">Cysteine-rich receptor-like protein kinase 43</fullName>
    </submittedName>
</protein>
<dbReference type="Proteomes" id="UP001060215">
    <property type="component" value="Chromosome 2"/>
</dbReference>
<name>A0ACC0HXY5_9ERIC</name>
<gene>
    <name evidence="1" type="ORF">LOK49_LG04G03632</name>
</gene>